<dbReference type="AlphaFoldDB" id="A0A024U782"/>
<reference evidence="1" key="1">
    <citation type="submission" date="2013-12" db="EMBL/GenBank/DDBJ databases">
        <title>The Genome Sequence of Aphanomyces invadans NJM9701.</title>
        <authorList>
            <consortium name="The Broad Institute Genomics Platform"/>
            <person name="Russ C."/>
            <person name="Tyler B."/>
            <person name="van West P."/>
            <person name="Dieguez-Uribeondo J."/>
            <person name="Young S.K."/>
            <person name="Zeng Q."/>
            <person name="Gargeya S."/>
            <person name="Fitzgerald M."/>
            <person name="Abouelleil A."/>
            <person name="Alvarado L."/>
            <person name="Chapman S.B."/>
            <person name="Gainer-Dewar J."/>
            <person name="Goldberg J."/>
            <person name="Griggs A."/>
            <person name="Gujja S."/>
            <person name="Hansen M."/>
            <person name="Howarth C."/>
            <person name="Imamovic A."/>
            <person name="Ireland A."/>
            <person name="Larimer J."/>
            <person name="McCowan C."/>
            <person name="Murphy C."/>
            <person name="Pearson M."/>
            <person name="Poon T.W."/>
            <person name="Priest M."/>
            <person name="Roberts A."/>
            <person name="Saif S."/>
            <person name="Shea T."/>
            <person name="Sykes S."/>
            <person name="Wortman J."/>
            <person name="Nusbaum C."/>
            <person name="Birren B."/>
        </authorList>
    </citation>
    <scope>NUCLEOTIDE SEQUENCE [LARGE SCALE GENOMIC DNA]</scope>
    <source>
        <strain evidence="1">NJM9701</strain>
    </source>
</reference>
<gene>
    <name evidence="1" type="ORF">H310_05687</name>
</gene>
<protein>
    <submittedName>
        <fullName evidence="1">Uncharacterized protein</fullName>
    </submittedName>
</protein>
<evidence type="ECO:0000313" key="1">
    <source>
        <dbReference type="EMBL" id="ETW02080.1"/>
    </source>
</evidence>
<dbReference type="RefSeq" id="XP_008868685.1">
    <property type="nucleotide sequence ID" value="XM_008870463.1"/>
</dbReference>
<accession>A0A024U782</accession>
<dbReference type="EMBL" id="KI913961">
    <property type="protein sequence ID" value="ETW02080.1"/>
    <property type="molecule type" value="Genomic_DNA"/>
</dbReference>
<sequence length="169" mass="19155">MSSFPAATASWNRCRVGQLRSQGCRRHRRRGLRFPPEVLEPQGGPSSRWHYLGPKDRAVPEMTWTSSACWASPCRHDCPTSHLQMNSLPSHSSRLWTQLTPRPRCWSIEPFPSPQHRSMPGYGAVLVGSRCCHVVAAVSSWLHRRCRGHSIRLEPLFARLCPSHPLTCP</sequence>
<name>A0A024U782_9STRA</name>
<organism evidence="1">
    <name type="scientific">Aphanomyces invadans</name>
    <dbReference type="NCBI Taxonomy" id="157072"/>
    <lineage>
        <taxon>Eukaryota</taxon>
        <taxon>Sar</taxon>
        <taxon>Stramenopiles</taxon>
        <taxon>Oomycota</taxon>
        <taxon>Saprolegniomycetes</taxon>
        <taxon>Saprolegniales</taxon>
        <taxon>Verrucalvaceae</taxon>
        <taxon>Aphanomyces</taxon>
    </lineage>
</organism>
<dbReference type="GeneID" id="20082737"/>
<dbReference type="VEuPathDB" id="FungiDB:H310_05687"/>
<proteinExistence type="predicted"/>